<organism evidence="2 3">
    <name type="scientific">Mycobacterium tuberculosis</name>
    <dbReference type="NCBI Taxonomy" id="1773"/>
    <lineage>
        <taxon>Bacteria</taxon>
        <taxon>Bacillati</taxon>
        <taxon>Actinomycetota</taxon>
        <taxon>Actinomycetes</taxon>
        <taxon>Mycobacteriales</taxon>
        <taxon>Mycobacteriaceae</taxon>
        <taxon>Mycobacterium</taxon>
        <taxon>Mycobacterium tuberculosis complex</taxon>
    </lineage>
</organism>
<evidence type="ECO:0000313" key="3">
    <source>
        <dbReference type="Proteomes" id="UP000048948"/>
    </source>
</evidence>
<name>A0A0T9ZGB4_MYCTX</name>
<accession>A0A0T9ZGB4</accession>
<dbReference type="EMBL" id="CNGE01000033">
    <property type="protein sequence ID" value="CKR66182.1"/>
    <property type="molecule type" value="Genomic_DNA"/>
</dbReference>
<dbReference type="Proteomes" id="UP000048948">
    <property type="component" value="Unassembled WGS sequence"/>
</dbReference>
<evidence type="ECO:0000256" key="1">
    <source>
        <dbReference type="SAM" id="MobiDB-lite"/>
    </source>
</evidence>
<sequence length="136" mass="13350">MFAATSDINRLRLAATRDGGTVIANAVPNASAAALACVAVSFASAAVAASHPTYGVAAAAIAAAAGPIHGSTISVDTTDPYETAAEVNSAATPSQAAAAASIDSGPGPEYIRLEFTSGGKSPKSIASNLLNRSRPH</sequence>
<feature type="compositionally biased region" description="Polar residues" evidence="1">
    <location>
        <begin position="124"/>
        <end position="136"/>
    </location>
</feature>
<proteinExistence type="predicted"/>
<evidence type="ECO:0000313" key="2">
    <source>
        <dbReference type="EMBL" id="CKR66182.1"/>
    </source>
</evidence>
<dbReference type="AlphaFoldDB" id="A0A0T9ZGB4"/>
<reference evidence="2 3" key="1">
    <citation type="submission" date="2015-03" db="EMBL/GenBank/DDBJ databases">
        <authorList>
            <consortium name="Pathogen Informatics"/>
        </authorList>
    </citation>
    <scope>NUCLEOTIDE SEQUENCE [LARGE SCALE GENOMIC DNA]</scope>
    <source>
        <strain evidence="2 3">Bir 172</strain>
    </source>
</reference>
<feature type="region of interest" description="Disordered" evidence="1">
    <location>
        <begin position="111"/>
        <end position="136"/>
    </location>
</feature>
<protein>
    <submittedName>
        <fullName evidence="2">Uncharacterized protein</fullName>
    </submittedName>
</protein>
<gene>
    <name evidence="2" type="ORF">ERS027646_00352</name>
</gene>